<dbReference type="Pfam" id="PF19448">
    <property type="entry name" value="DUF5986"/>
    <property type="match status" value="1"/>
</dbReference>
<protein>
    <submittedName>
        <fullName evidence="1">Uncharacterized protein</fullName>
    </submittedName>
</protein>
<dbReference type="STRING" id="1121331.SAMN02745248_01187"/>
<dbReference type="EMBL" id="FRAD01000008">
    <property type="protein sequence ID" value="SHJ87369.1"/>
    <property type="molecule type" value="Genomic_DNA"/>
</dbReference>
<evidence type="ECO:0000313" key="2">
    <source>
        <dbReference type="Proteomes" id="UP000183952"/>
    </source>
</evidence>
<gene>
    <name evidence="1" type="ORF">SAMN02745248_01187</name>
</gene>
<reference evidence="1 2" key="1">
    <citation type="submission" date="2016-11" db="EMBL/GenBank/DDBJ databases">
        <authorList>
            <person name="Jaros S."/>
            <person name="Januszkiewicz K."/>
            <person name="Wedrychowicz H."/>
        </authorList>
    </citation>
    <scope>NUCLEOTIDE SEQUENCE [LARGE SCALE GENOMIC DNA]</scope>
    <source>
        <strain evidence="1 2">DSM 3090</strain>
    </source>
</reference>
<dbReference type="OrthoDB" id="2088347at2"/>
<dbReference type="Proteomes" id="UP000183952">
    <property type="component" value="Unassembled WGS sequence"/>
</dbReference>
<accession>A0A1M6MVG2</accession>
<evidence type="ECO:0000313" key="1">
    <source>
        <dbReference type="EMBL" id="SHJ87369.1"/>
    </source>
</evidence>
<dbReference type="InterPro" id="IPR046028">
    <property type="entry name" value="DUF5986"/>
</dbReference>
<name>A0A1M6MVG2_9CLOT</name>
<sequence length="243" mass="28505">MSNDLIIDMKEEDKKVIVQALQNGLERFNEHMGNTRTVTNMGYTGTKWDMINTECRDALPEKKYDVVVCKRGVWQLILMYDKDTKTLYTLMKEKRYEEVCKTVKSNKVHYLEAIATVNKGLVEERQEQIAFFEGFNELKVEKMQNTVEQLLNKIDGEVKKHVLITFTDKSLELCSISALIVTPSLQILCKEDWTEYIEPKYSLDVSTIDIYSEDEEIELGLKVTKENIDNMRIKRNREKRNRN</sequence>
<organism evidence="1 2">
    <name type="scientific">Hathewaya proteolytica DSM 3090</name>
    <dbReference type="NCBI Taxonomy" id="1121331"/>
    <lineage>
        <taxon>Bacteria</taxon>
        <taxon>Bacillati</taxon>
        <taxon>Bacillota</taxon>
        <taxon>Clostridia</taxon>
        <taxon>Eubacteriales</taxon>
        <taxon>Clostridiaceae</taxon>
        <taxon>Hathewaya</taxon>
    </lineage>
</organism>
<dbReference type="AlphaFoldDB" id="A0A1M6MVG2"/>
<proteinExistence type="predicted"/>
<dbReference type="RefSeq" id="WP_072903200.1">
    <property type="nucleotide sequence ID" value="NZ_FRAD01000008.1"/>
</dbReference>
<keyword evidence="2" id="KW-1185">Reference proteome</keyword>